<evidence type="ECO:0000256" key="1">
    <source>
        <dbReference type="SAM" id="Phobius"/>
    </source>
</evidence>
<name>A0A2S0VSI4_9ALTE</name>
<sequence length="177" mass="19695">MENTTDNTENLFQATEVDLVKEEIGYCKVNPFSFTGRIGRLRYLSHMLFGYVVPFIPIGILAGLQINETFLGFASVIAFICIFYILIAAGVKRLHDFDWSGWCILLTFIPLVNLVLTLFMLFRPGSKGQNNRGLPAPPNTAINWILGLILPVVFLGMLAAVAIPAYHDYIQAAQLAK</sequence>
<dbReference type="OrthoDB" id="9812349at2"/>
<gene>
    <name evidence="2" type="ORF">C2869_12355</name>
</gene>
<feature type="transmembrane region" description="Helical" evidence="1">
    <location>
        <begin position="43"/>
        <end position="64"/>
    </location>
</feature>
<dbReference type="PANTHER" id="PTHR34980">
    <property type="entry name" value="INNER MEMBRANE PROTEIN-RELATED-RELATED"/>
    <property type="match status" value="1"/>
</dbReference>
<dbReference type="InterPro" id="IPR008523">
    <property type="entry name" value="DUF805"/>
</dbReference>
<dbReference type="RefSeq" id="WP_108603225.1">
    <property type="nucleotide sequence ID" value="NZ_CP026604.1"/>
</dbReference>
<keyword evidence="3" id="KW-1185">Reference proteome</keyword>
<feature type="transmembrane region" description="Helical" evidence="1">
    <location>
        <begin position="103"/>
        <end position="122"/>
    </location>
</feature>
<dbReference type="KEGG" id="cate:C2869_12355"/>
<dbReference type="GO" id="GO:0005886">
    <property type="term" value="C:plasma membrane"/>
    <property type="evidence" value="ECO:0007669"/>
    <property type="project" value="TreeGrafter"/>
</dbReference>
<keyword evidence="1" id="KW-0472">Membrane</keyword>
<dbReference type="Pfam" id="PF05656">
    <property type="entry name" value="DUF805"/>
    <property type="match status" value="1"/>
</dbReference>
<dbReference type="EMBL" id="CP026604">
    <property type="protein sequence ID" value="AWB67178.1"/>
    <property type="molecule type" value="Genomic_DNA"/>
</dbReference>
<accession>A0A2S0VSI4</accession>
<evidence type="ECO:0000313" key="2">
    <source>
        <dbReference type="EMBL" id="AWB67178.1"/>
    </source>
</evidence>
<feature type="transmembrane region" description="Helical" evidence="1">
    <location>
        <begin position="142"/>
        <end position="167"/>
    </location>
</feature>
<reference evidence="2 3" key="1">
    <citation type="submission" date="2018-01" db="EMBL/GenBank/DDBJ databases">
        <title>Genome sequence of a Cantenovulum-like bacteria.</title>
        <authorList>
            <person name="Tan W.R."/>
            <person name="Lau N.-S."/>
            <person name="Go F."/>
            <person name="Amirul A.-A.A."/>
        </authorList>
    </citation>
    <scope>NUCLEOTIDE SEQUENCE [LARGE SCALE GENOMIC DNA]</scope>
    <source>
        <strain evidence="2 3">CCB-QB4</strain>
    </source>
</reference>
<dbReference type="Proteomes" id="UP000244441">
    <property type="component" value="Chromosome"/>
</dbReference>
<proteinExistence type="predicted"/>
<keyword evidence="1" id="KW-0812">Transmembrane</keyword>
<protein>
    <submittedName>
        <fullName evidence="2">DUF805 domain-containing protein</fullName>
    </submittedName>
</protein>
<evidence type="ECO:0000313" key="3">
    <source>
        <dbReference type="Proteomes" id="UP000244441"/>
    </source>
</evidence>
<dbReference type="PANTHER" id="PTHR34980:SF3">
    <property type="entry name" value="BLR8105 PROTEIN"/>
    <property type="match status" value="1"/>
</dbReference>
<dbReference type="AlphaFoldDB" id="A0A2S0VSI4"/>
<organism evidence="2 3">
    <name type="scientific">Saccharobesus litoralis</name>
    <dbReference type="NCBI Taxonomy" id="2172099"/>
    <lineage>
        <taxon>Bacteria</taxon>
        <taxon>Pseudomonadati</taxon>
        <taxon>Pseudomonadota</taxon>
        <taxon>Gammaproteobacteria</taxon>
        <taxon>Alteromonadales</taxon>
        <taxon>Alteromonadaceae</taxon>
        <taxon>Saccharobesus</taxon>
    </lineage>
</organism>
<feature type="transmembrane region" description="Helical" evidence="1">
    <location>
        <begin position="70"/>
        <end position="91"/>
    </location>
</feature>
<keyword evidence="1" id="KW-1133">Transmembrane helix</keyword>